<comment type="caution">
    <text evidence="1">The sequence shown here is derived from an EMBL/GenBank/DDBJ whole genome shotgun (WGS) entry which is preliminary data.</text>
</comment>
<dbReference type="OrthoDB" id="10065404at2759"/>
<evidence type="ECO:0000313" key="1">
    <source>
        <dbReference type="EMBL" id="KAG0717357.1"/>
    </source>
</evidence>
<gene>
    <name evidence="1" type="ORF">GWK47_054646</name>
</gene>
<reference evidence="1" key="1">
    <citation type="submission" date="2020-07" db="EMBL/GenBank/DDBJ databases">
        <title>The High-quality genome of the commercially important snow crab, Chionoecetes opilio.</title>
        <authorList>
            <person name="Jeong J.-H."/>
            <person name="Ryu S."/>
        </authorList>
    </citation>
    <scope>NUCLEOTIDE SEQUENCE</scope>
    <source>
        <strain evidence="1">MADBK_172401_WGS</strain>
        <tissue evidence="1">Digestive gland</tissue>
    </source>
</reference>
<dbReference type="EMBL" id="JACEEZ010017772">
    <property type="protein sequence ID" value="KAG0717357.1"/>
    <property type="molecule type" value="Genomic_DNA"/>
</dbReference>
<keyword evidence="2" id="KW-1185">Reference proteome</keyword>
<evidence type="ECO:0000313" key="2">
    <source>
        <dbReference type="Proteomes" id="UP000770661"/>
    </source>
</evidence>
<dbReference type="AlphaFoldDB" id="A0A8J4Y061"/>
<proteinExistence type="predicted"/>
<sequence length="238" mass="25368">MEQLGVKHEGRMHTTRLKQRLLAHFPNMCAQHQGRYVLLAFNEDLGDALAKACELDRDLDAVQCPPGACCPNSSVAEQLGTPASDASSTSHCTPVPAQGTDDSECPGCSVPFLGPEATSSAPRTPRAFCGPFFAPGRLPGMLWGWLRLILPEGGVPCFTGEAYADLKEWWSKALKSRQRSHFRPVLGGPVLGSRLGLPKSSISSSSRTSRPPAFCFHELGVDRADGGARSGGLLSPSP</sequence>
<name>A0A8J4Y061_CHIOP</name>
<protein>
    <submittedName>
        <fullName evidence="1">Uncharacterized protein</fullName>
    </submittedName>
</protein>
<dbReference type="Proteomes" id="UP000770661">
    <property type="component" value="Unassembled WGS sequence"/>
</dbReference>
<accession>A0A8J4Y061</accession>
<organism evidence="1 2">
    <name type="scientific">Chionoecetes opilio</name>
    <name type="common">Atlantic snow crab</name>
    <name type="synonym">Cancer opilio</name>
    <dbReference type="NCBI Taxonomy" id="41210"/>
    <lineage>
        <taxon>Eukaryota</taxon>
        <taxon>Metazoa</taxon>
        <taxon>Ecdysozoa</taxon>
        <taxon>Arthropoda</taxon>
        <taxon>Crustacea</taxon>
        <taxon>Multicrustacea</taxon>
        <taxon>Malacostraca</taxon>
        <taxon>Eumalacostraca</taxon>
        <taxon>Eucarida</taxon>
        <taxon>Decapoda</taxon>
        <taxon>Pleocyemata</taxon>
        <taxon>Brachyura</taxon>
        <taxon>Eubrachyura</taxon>
        <taxon>Majoidea</taxon>
        <taxon>Majidae</taxon>
        <taxon>Chionoecetes</taxon>
    </lineage>
</organism>